<dbReference type="NCBIfam" id="TIGR00254">
    <property type="entry name" value="GGDEF"/>
    <property type="match status" value="1"/>
</dbReference>
<comment type="catalytic activity">
    <reaction evidence="2">
        <text>2 GTP = 3',3'-c-di-GMP + 2 diphosphate</text>
        <dbReference type="Rhea" id="RHEA:24898"/>
        <dbReference type="ChEBI" id="CHEBI:33019"/>
        <dbReference type="ChEBI" id="CHEBI:37565"/>
        <dbReference type="ChEBI" id="CHEBI:58805"/>
        <dbReference type="EC" id="2.7.7.65"/>
    </reaction>
</comment>
<evidence type="ECO:0000256" key="2">
    <source>
        <dbReference type="ARBA" id="ARBA00034247"/>
    </source>
</evidence>
<dbReference type="InterPro" id="IPR000160">
    <property type="entry name" value="GGDEF_dom"/>
</dbReference>
<dbReference type="RefSeq" id="WP_021287260.1">
    <property type="nucleotide sequence ID" value="NZ_AUPZ01000005.1"/>
</dbReference>
<dbReference type="InterPro" id="IPR050469">
    <property type="entry name" value="Diguanylate_Cyclase"/>
</dbReference>
<dbReference type="PATRIC" id="fig|1172190.3.peg.965"/>
<dbReference type="GO" id="GO:1902201">
    <property type="term" value="P:negative regulation of bacterial-type flagellum-dependent cell motility"/>
    <property type="evidence" value="ECO:0007669"/>
    <property type="project" value="TreeGrafter"/>
</dbReference>
<dbReference type="STRING" id="1172190.M947_04945"/>
<evidence type="ECO:0000313" key="5">
    <source>
        <dbReference type="EMBL" id="EQB39932.1"/>
    </source>
</evidence>
<dbReference type="GO" id="GO:0052621">
    <property type="term" value="F:diguanylate cyclase activity"/>
    <property type="evidence" value="ECO:0007669"/>
    <property type="project" value="UniProtKB-EC"/>
</dbReference>
<feature type="transmembrane region" description="Helical" evidence="3">
    <location>
        <begin position="12"/>
        <end position="33"/>
    </location>
</feature>
<keyword evidence="3" id="KW-1133">Transmembrane helix</keyword>
<dbReference type="InterPro" id="IPR043128">
    <property type="entry name" value="Rev_trsase/Diguanyl_cyclase"/>
</dbReference>
<dbReference type="PANTHER" id="PTHR45138:SF9">
    <property type="entry name" value="DIGUANYLATE CYCLASE DGCM-RELATED"/>
    <property type="match status" value="1"/>
</dbReference>
<feature type="transmembrane region" description="Helical" evidence="3">
    <location>
        <begin position="182"/>
        <end position="205"/>
    </location>
</feature>
<dbReference type="GO" id="GO:0005886">
    <property type="term" value="C:plasma membrane"/>
    <property type="evidence" value="ECO:0007669"/>
    <property type="project" value="TreeGrafter"/>
</dbReference>
<dbReference type="AlphaFoldDB" id="T0JSH9"/>
<keyword evidence="6" id="KW-1185">Reference proteome</keyword>
<dbReference type="SMART" id="SM00267">
    <property type="entry name" value="GGDEF"/>
    <property type="match status" value="1"/>
</dbReference>
<dbReference type="OrthoDB" id="9778432at2"/>
<keyword evidence="3" id="KW-0472">Membrane</keyword>
<evidence type="ECO:0000256" key="3">
    <source>
        <dbReference type="SAM" id="Phobius"/>
    </source>
</evidence>
<dbReference type="Pfam" id="PF00990">
    <property type="entry name" value="GGDEF"/>
    <property type="match status" value="1"/>
</dbReference>
<organism evidence="5 6">
    <name type="scientific">Sulfurimonas hongkongensis</name>
    <dbReference type="NCBI Taxonomy" id="1172190"/>
    <lineage>
        <taxon>Bacteria</taxon>
        <taxon>Pseudomonadati</taxon>
        <taxon>Campylobacterota</taxon>
        <taxon>Epsilonproteobacteria</taxon>
        <taxon>Campylobacterales</taxon>
        <taxon>Sulfurimonadaceae</taxon>
        <taxon>Sulfurimonas</taxon>
    </lineage>
</organism>
<keyword evidence="3" id="KW-0812">Transmembrane</keyword>
<feature type="domain" description="GGDEF" evidence="4">
    <location>
        <begin position="263"/>
        <end position="400"/>
    </location>
</feature>
<dbReference type="Gene3D" id="3.30.70.270">
    <property type="match status" value="1"/>
</dbReference>
<gene>
    <name evidence="5" type="ORF">M947_04945</name>
</gene>
<accession>T0JSH9</accession>
<dbReference type="PANTHER" id="PTHR45138">
    <property type="entry name" value="REGULATORY COMPONENTS OF SENSORY TRANSDUCTION SYSTEM"/>
    <property type="match status" value="1"/>
</dbReference>
<evidence type="ECO:0000259" key="4">
    <source>
        <dbReference type="PROSITE" id="PS50887"/>
    </source>
</evidence>
<evidence type="ECO:0000313" key="6">
    <source>
        <dbReference type="Proteomes" id="UP000015520"/>
    </source>
</evidence>
<sequence length="405" mass="46906">MEFIEALKLRSKLLFLFIFITLGLIIIGIMGYFNTASVKKNLDTIYFGSFVPVIELNNILQVYHGKVSNTIYKVKNSQMSQELAGIQIKEAISNIESEWKRYESHFKRDYELQYVEYAAIEIAATNDFFKKMTFNISLDSLVMENFEARVEHIHNIIKKLINYEIELAKYERKRFLSVYDKLILNVGIILSLTIVGVLIISYYVFKSIQKDHTRLEIATKNLQKANKKLENVSYTDVLTTLHNRRYFNFVYDRELKRAKRTKSYITFMMMDIDYFKQYNDTYGHVKGDFALKSVAKVLKDTLKRPSDFVFRLGGEEFGAILTDIDESNSASLAKEICQSVKKRGIKHETSKAGEFLTISIGVVCSQADENLDVDILMMRADEMLYKAKENGRDSYVITTNVAKIE</sequence>
<dbReference type="CDD" id="cd01949">
    <property type="entry name" value="GGDEF"/>
    <property type="match status" value="1"/>
</dbReference>
<feature type="transmembrane region" description="Helical" evidence="3">
    <location>
        <begin position="45"/>
        <end position="63"/>
    </location>
</feature>
<dbReference type="EC" id="2.7.7.65" evidence="1"/>
<proteinExistence type="predicted"/>
<dbReference type="FunFam" id="3.30.70.270:FF:000001">
    <property type="entry name" value="Diguanylate cyclase domain protein"/>
    <property type="match status" value="1"/>
</dbReference>
<comment type="caution">
    <text evidence="5">The sequence shown here is derived from an EMBL/GenBank/DDBJ whole genome shotgun (WGS) entry which is preliminary data.</text>
</comment>
<dbReference type="PROSITE" id="PS50887">
    <property type="entry name" value="GGDEF"/>
    <property type="match status" value="1"/>
</dbReference>
<dbReference type="GO" id="GO:0043709">
    <property type="term" value="P:cell adhesion involved in single-species biofilm formation"/>
    <property type="evidence" value="ECO:0007669"/>
    <property type="project" value="TreeGrafter"/>
</dbReference>
<dbReference type="Pfam" id="PF12729">
    <property type="entry name" value="4HB_MCP_1"/>
    <property type="match status" value="1"/>
</dbReference>
<dbReference type="SUPFAM" id="SSF55073">
    <property type="entry name" value="Nucleotide cyclase"/>
    <property type="match status" value="1"/>
</dbReference>
<dbReference type="Proteomes" id="UP000015520">
    <property type="component" value="Unassembled WGS sequence"/>
</dbReference>
<reference evidence="5 6" key="1">
    <citation type="submission" date="2013-07" db="EMBL/GenBank/DDBJ databases">
        <title>Sulfurimonas hongkongensis AST-10 Genome Sequencing.</title>
        <authorList>
            <person name="Cai L."/>
            <person name="Zhang T."/>
        </authorList>
    </citation>
    <scope>NUCLEOTIDE SEQUENCE [LARGE SCALE GENOMIC DNA]</scope>
    <source>
        <strain evidence="5 6">AST-10</strain>
    </source>
</reference>
<dbReference type="InterPro" id="IPR024478">
    <property type="entry name" value="HlyB_4HB_MCP"/>
</dbReference>
<dbReference type="EMBL" id="AUPZ01000005">
    <property type="protein sequence ID" value="EQB39932.1"/>
    <property type="molecule type" value="Genomic_DNA"/>
</dbReference>
<name>T0JSH9_9BACT</name>
<evidence type="ECO:0000256" key="1">
    <source>
        <dbReference type="ARBA" id="ARBA00012528"/>
    </source>
</evidence>
<dbReference type="InterPro" id="IPR029787">
    <property type="entry name" value="Nucleotide_cyclase"/>
</dbReference>
<protein>
    <recommendedName>
        <fullName evidence="1">diguanylate cyclase</fullName>
        <ecNumber evidence="1">2.7.7.65</ecNumber>
    </recommendedName>
</protein>
<dbReference type="eggNOG" id="COG3706">
    <property type="taxonomic scope" value="Bacteria"/>
</dbReference>